<evidence type="ECO:0000313" key="3">
    <source>
        <dbReference type="Proteomes" id="UP000558488"/>
    </source>
</evidence>
<keyword evidence="3" id="KW-1185">Reference proteome</keyword>
<keyword evidence="1" id="KW-0732">Signal</keyword>
<accession>A0A7J7WDC1</accession>
<protein>
    <submittedName>
        <fullName evidence="2">Uncharacterized protein</fullName>
    </submittedName>
</protein>
<sequence>MPPAGLGSRLVVLWWVSLQTCWDKVPKDEASWDTCGFTLRRSLHLPPPPQLIFKPLPTVTLYLAHEKAGDLGFASFQKYVWLIRTYFFFFLTSKYFKDVLNFCKEKKKKNPPTRDYSSEEEHLYYLNKTLGVYFRLAIDKLWCINVL</sequence>
<comment type="caution">
    <text evidence="2">The sequence shown here is derived from an EMBL/GenBank/DDBJ whole genome shotgun (WGS) entry which is preliminary data.</text>
</comment>
<dbReference type="AlphaFoldDB" id="A0A7J7WDC1"/>
<feature type="signal peptide" evidence="1">
    <location>
        <begin position="1"/>
        <end position="23"/>
    </location>
</feature>
<gene>
    <name evidence="2" type="ORF">mPipKuh1_008046</name>
</gene>
<evidence type="ECO:0000256" key="1">
    <source>
        <dbReference type="SAM" id="SignalP"/>
    </source>
</evidence>
<name>A0A7J7WDC1_PIPKU</name>
<reference evidence="2 3" key="1">
    <citation type="journal article" date="2020" name="Nature">
        <title>Six reference-quality genomes reveal evolution of bat adaptations.</title>
        <authorList>
            <person name="Jebb D."/>
            <person name="Huang Z."/>
            <person name="Pippel M."/>
            <person name="Hughes G.M."/>
            <person name="Lavrichenko K."/>
            <person name="Devanna P."/>
            <person name="Winkler S."/>
            <person name="Jermiin L.S."/>
            <person name="Skirmuntt E.C."/>
            <person name="Katzourakis A."/>
            <person name="Burkitt-Gray L."/>
            <person name="Ray D.A."/>
            <person name="Sullivan K.A.M."/>
            <person name="Roscito J.G."/>
            <person name="Kirilenko B.M."/>
            <person name="Davalos L.M."/>
            <person name="Corthals A.P."/>
            <person name="Power M.L."/>
            <person name="Jones G."/>
            <person name="Ransome R.D."/>
            <person name="Dechmann D.K.N."/>
            <person name="Locatelli A.G."/>
            <person name="Puechmaille S.J."/>
            <person name="Fedrigo O."/>
            <person name="Jarvis E.D."/>
            <person name="Hiller M."/>
            <person name="Vernes S.C."/>
            <person name="Myers E.W."/>
            <person name="Teeling E.C."/>
        </authorList>
    </citation>
    <scope>NUCLEOTIDE SEQUENCE [LARGE SCALE GENOMIC DNA]</scope>
    <source>
        <strain evidence="2">MPipKuh1</strain>
        <tissue evidence="2">Flight muscle</tissue>
    </source>
</reference>
<dbReference type="Proteomes" id="UP000558488">
    <property type="component" value="Unassembled WGS sequence"/>
</dbReference>
<dbReference type="EMBL" id="JACAGB010000011">
    <property type="protein sequence ID" value="KAF6335363.1"/>
    <property type="molecule type" value="Genomic_DNA"/>
</dbReference>
<feature type="chain" id="PRO_5029680731" evidence="1">
    <location>
        <begin position="24"/>
        <end position="147"/>
    </location>
</feature>
<organism evidence="2 3">
    <name type="scientific">Pipistrellus kuhlii</name>
    <name type="common">Kuhl's pipistrelle</name>
    <dbReference type="NCBI Taxonomy" id="59472"/>
    <lineage>
        <taxon>Eukaryota</taxon>
        <taxon>Metazoa</taxon>
        <taxon>Chordata</taxon>
        <taxon>Craniata</taxon>
        <taxon>Vertebrata</taxon>
        <taxon>Euteleostomi</taxon>
        <taxon>Mammalia</taxon>
        <taxon>Eutheria</taxon>
        <taxon>Laurasiatheria</taxon>
        <taxon>Chiroptera</taxon>
        <taxon>Yangochiroptera</taxon>
        <taxon>Vespertilionidae</taxon>
        <taxon>Pipistrellus</taxon>
    </lineage>
</organism>
<evidence type="ECO:0000313" key="2">
    <source>
        <dbReference type="EMBL" id="KAF6335363.1"/>
    </source>
</evidence>
<proteinExistence type="predicted"/>